<dbReference type="Gene3D" id="3.40.50.720">
    <property type="entry name" value="NAD(P)-binding Rossmann-like Domain"/>
    <property type="match status" value="1"/>
</dbReference>
<evidence type="ECO:0000313" key="5">
    <source>
        <dbReference type="EMBL" id="MDN3577760.1"/>
    </source>
</evidence>
<evidence type="ECO:0000256" key="1">
    <source>
        <dbReference type="ARBA" id="ARBA00010928"/>
    </source>
</evidence>
<keyword evidence="6" id="KW-1185">Reference proteome</keyword>
<dbReference type="Pfam" id="PF01408">
    <property type="entry name" value="GFO_IDH_MocA"/>
    <property type="match status" value="1"/>
</dbReference>
<sequence>MMTILQWGILGTGGIASQLARAMAELADARLYAVASREAAKAASFAQTFGAARHYGSYAELVADPAVDAVYIATPHAQHFDALQLCLAAGKPVLCEKPFTLNAQQAAQAIALAGERQVFMMEAMWMRFIPAIAQAQALVASGAIGQLQGVHADFGFLQPFDPTHRVFNPALGGGALLDIGIYPLSLACLFLGPIARIQSMAELGTTGVDEQTAFTLQHAGGGLSTGWCSLRAPSPTEAILLGSQGTLRLHAPFYCPSRLTLQQQGQAPRTISVPISGNGYRYELEEVHRCLGLGLLESPRMPLADTLATLQALDTIRAQIGVRHPGE</sequence>
<evidence type="ECO:0000313" key="6">
    <source>
        <dbReference type="Proteomes" id="UP001180081"/>
    </source>
</evidence>
<dbReference type="InterPro" id="IPR036291">
    <property type="entry name" value="NAD(P)-bd_dom_sf"/>
</dbReference>
<dbReference type="PANTHER" id="PTHR22604">
    <property type="entry name" value="OXIDOREDUCTASES"/>
    <property type="match status" value="1"/>
</dbReference>
<feature type="domain" description="Gfo/Idh/MocA-like oxidoreductase N-terminal" evidence="3">
    <location>
        <begin position="6"/>
        <end position="121"/>
    </location>
</feature>
<reference evidence="5" key="2">
    <citation type="submission" date="2023-06" db="EMBL/GenBank/DDBJ databases">
        <authorList>
            <person name="Lucena T."/>
            <person name="Sun Q."/>
        </authorList>
    </citation>
    <scope>NUCLEOTIDE SEQUENCE</scope>
    <source>
        <strain evidence="5">CECT 7703</strain>
    </source>
</reference>
<name>A0ABT8B7N0_9NEIS</name>
<feature type="domain" description="GFO/IDH/MocA-like oxidoreductase" evidence="4">
    <location>
        <begin position="133"/>
        <end position="248"/>
    </location>
</feature>
<comment type="caution">
    <text evidence="5">The sequence shown here is derived from an EMBL/GenBank/DDBJ whole genome shotgun (WGS) entry which is preliminary data.</text>
</comment>
<dbReference type="EMBL" id="JAUFPU010000018">
    <property type="protein sequence ID" value="MDN3577760.1"/>
    <property type="molecule type" value="Genomic_DNA"/>
</dbReference>
<comment type="similarity">
    <text evidence="1">Belongs to the Gfo/Idh/MocA family.</text>
</comment>
<reference evidence="5" key="1">
    <citation type="journal article" date="2014" name="Int. J. Syst. Evol. Microbiol.">
        <title>Complete genome of a new Firmicutes species belonging to the dominant human colonic microbiota ('Ruminococcus bicirculans') reveals two chromosomes and a selective capacity to utilize plant glucans.</title>
        <authorList>
            <consortium name="NISC Comparative Sequencing Program"/>
            <person name="Wegmann U."/>
            <person name="Louis P."/>
            <person name="Goesmann A."/>
            <person name="Henrissat B."/>
            <person name="Duncan S.H."/>
            <person name="Flint H.J."/>
        </authorList>
    </citation>
    <scope>NUCLEOTIDE SEQUENCE</scope>
    <source>
        <strain evidence="5">CECT 7703</strain>
    </source>
</reference>
<dbReference type="Proteomes" id="UP001180081">
    <property type="component" value="Unassembled WGS sequence"/>
</dbReference>
<accession>A0ABT8B7N0</accession>
<proteinExistence type="inferred from homology"/>
<evidence type="ECO:0000259" key="3">
    <source>
        <dbReference type="Pfam" id="PF01408"/>
    </source>
</evidence>
<dbReference type="Pfam" id="PF22725">
    <property type="entry name" value="GFO_IDH_MocA_C3"/>
    <property type="match status" value="1"/>
</dbReference>
<dbReference type="InterPro" id="IPR055170">
    <property type="entry name" value="GFO_IDH_MocA-like_dom"/>
</dbReference>
<evidence type="ECO:0000259" key="4">
    <source>
        <dbReference type="Pfam" id="PF22725"/>
    </source>
</evidence>
<dbReference type="InterPro" id="IPR000683">
    <property type="entry name" value="Gfo/Idh/MocA-like_OxRdtase_N"/>
</dbReference>
<organism evidence="5 6">
    <name type="scientific">Chitinimonas viridis</name>
    <dbReference type="NCBI Taxonomy" id="664880"/>
    <lineage>
        <taxon>Bacteria</taxon>
        <taxon>Pseudomonadati</taxon>
        <taxon>Pseudomonadota</taxon>
        <taxon>Betaproteobacteria</taxon>
        <taxon>Neisseriales</taxon>
        <taxon>Chitinibacteraceae</taxon>
        <taxon>Chitinimonas</taxon>
    </lineage>
</organism>
<dbReference type="InterPro" id="IPR050984">
    <property type="entry name" value="Gfo/Idh/MocA_domain"/>
</dbReference>
<evidence type="ECO:0000256" key="2">
    <source>
        <dbReference type="ARBA" id="ARBA00023002"/>
    </source>
</evidence>
<dbReference type="SUPFAM" id="SSF51735">
    <property type="entry name" value="NAD(P)-binding Rossmann-fold domains"/>
    <property type="match status" value="1"/>
</dbReference>
<dbReference type="PANTHER" id="PTHR22604:SF105">
    <property type="entry name" value="TRANS-1,2-DIHYDROBENZENE-1,2-DIOL DEHYDROGENASE"/>
    <property type="match status" value="1"/>
</dbReference>
<gene>
    <name evidence="5" type="ORF">QWZ03_13380</name>
</gene>
<protein>
    <submittedName>
        <fullName evidence="5">Gfo/Idh/MocA family oxidoreductase</fullName>
    </submittedName>
</protein>
<keyword evidence="2" id="KW-0560">Oxidoreductase</keyword>
<dbReference type="Gene3D" id="3.30.360.10">
    <property type="entry name" value="Dihydrodipicolinate Reductase, domain 2"/>
    <property type="match status" value="1"/>
</dbReference>
<dbReference type="SUPFAM" id="SSF55347">
    <property type="entry name" value="Glyceraldehyde-3-phosphate dehydrogenase-like, C-terminal domain"/>
    <property type="match status" value="1"/>
</dbReference>